<feature type="short sequence motif" description="Histidine triad motif" evidence="4">
    <location>
        <begin position="120"/>
        <end position="124"/>
    </location>
</feature>
<dbReference type="InterPro" id="IPR052908">
    <property type="entry name" value="AP-4-A_phosphorylase"/>
</dbReference>
<protein>
    <submittedName>
        <fullName evidence="6">HIT family hydrolase</fullName>
    </submittedName>
</protein>
<keyword evidence="6" id="KW-0378">Hydrolase</keyword>
<dbReference type="InterPro" id="IPR011146">
    <property type="entry name" value="HIT-like"/>
</dbReference>
<reference evidence="6 7" key="1">
    <citation type="journal article" date="2015" name="Sci. Rep.">
        <title>A comparative genomics and reductive dehalogenase gene transcription study of two chloroethene-respiring bacteria, Dehalococcoides mccartyi strains MB and 11a.</title>
        <authorList>
            <person name="Low A."/>
            <person name="Shen Z."/>
            <person name="Cheng D."/>
            <person name="Rogers M.J."/>
            <person name="Lee P.K."/>
            <person name="He J."/>
        </authorList>
    </citation>
    <scope>NUCLEOTIDE SEQUENCE [LARGE SCALE GENOMIC DNA]</scope>
    <source>
        <strain evidence="6 7">MB</strain>
    </source>
</reference>
<dbReference type="GO" id="GO:0000166">
    <property type="term" value="F:nucleotide binding"/>
    <property type="evidence" value="ECO:0007669"/>
    <property type="project" value="UniProtKB-KW"/>
</dbReference>
<evidence type="ECO:0000313" key="7">
    <source>
        <dbReference type="Proteomes" id="UP000053577"/>
    </source>
</evidence>
<dbReference type="PANTHER" id="PTHR42997">
    <property type="entry name" value="HIT FAMILY HYDROLASE"/>
    <property type="match status" value="1"/>
</dbReference>
<feature type="binding site" evidence="3">
    <location>
        <position position="124"/>
    </location>
    <ligand>
        <name>substrate</name>
    </ligand>
</feature>
<dbReference type="AlphaFoldDB" id="A0A0V8LXS9"/>
<evidence type="ECO:0000256" key="3">
    <source>
        <dbReference type="PIRSR" id="PIRSR639383-2"/>
    </source>
</evidence>
<dbReference type="EMBL" id="JGYD01000027">
    <property type="protein sequence ID" value="KSV16244.1"/>
    <property type="molecule type" value="Genomic_DNA"/>
</dbReference>
<evidence type="ECO:0000313" key="6">
    <source>
        <dbReference type="EMBL" id="KSV16244.1"/>
    </source>
</evidence>
<proteinExistence type="predicted"/>
<dbReference type="Pfam" id="PF01230">
    <property type="entry name" value="HIT"/>
    <property type="match status" value="1"/>
</dbReference>
<evidence type="ECO:0000259" key="5">
    <source>
        <dbReference type="PROSITE" id="PS51084"/>
    </source>
</evidence>
<dbReference type="Proteomes" id="UP000053577">
    <property type="component" value="Unassembled WGS sequence"/>
</dbReference>
<organism evidence="6 7">
    <name type="scientific">Dehalococcoides mccartyi</name>
    <dbReference type="NCBI Taxonomy" id="61435"/>
    <lineage>
        <taxon>Bacteria</taxon>
        <taxon>Bacillati</taxon>
        <taxon>Chloroflexota</taxon>
        <taxon>Dehalococcoidia</taxon>
        <taxon>Dehalococcoidales</taxon>
        <taxon>Dehalococcoidaceae</taxon>
        <taxon>Dehalococcoides</taxon>
    </lineage>
</organism>
<feature type="active site" description="Tele-AMP-histidine intermediate" evidence="2">
    <location>
        <position position="122"/>
    </location>
</feature>
<evidence type="ECO:0000256" key="2">
    <source>
        <dbReference type="PIRSR" id="PIRSR639383-1"/>
    </source>
</evidence>
<keyword evidence="1" id="KW-0547">Nucleotide-binding</keyword>
<name>A0A0V8LXS9_9CHLR</name>
<dbReference type="CDD" id="cd01275">
    <property type="entry name" value="FHIT"/>
    <property type="match status" value="1"/>
</dbReference>
<evidence type="ECO:0000256" key="1">
    <source>
        <dbReference type="ARBA" id="ARBA00022741"/>
    </source>
</evidence>
<comment type="caution">
    <text evidence="6">The sequence shown here is derived from an EMBL/GenBank/DDBJ whole genome shotgun (WGS) entry which is preliminary data.</text>
</comment>
<feature type="domain" description="HIT" evidence="5">
    <location>
        <begin position="25"/>
        <end position="135"/>
    </location>
</feature>
<accession>A0A0V8LXS9</accession>
<evidence type="ECO:0000256" key="4">
    <source>
        <dbReference type="PROSITE-ProRule" id="PRU00464"/>
    </source>
</evidence>
<dbReference type="PATRIC" id="fig|61435.5.peg.1204"/>
<gene>
    <name evidence="6" type="ORF">DA01_06105</name>
</gene>
<dbReference type="eggNOG" id="COG0537">
    <property type="taxonomic scope" value="Bacteria"/>
</dbReference>
<dbReference type="OrthoDB" id="9784774at2"/>
<dbReference type="PROSITE" id="PS51084">
    <property type="entry name" value="HIT_2"/>
    <property type="match status" value="1"/>
</dbReference>
<sequence length="163" mass="18694">MDNLWAPWRAKYIEKAVKNEDSSCIFCTFPAASEDQKNLILFRGQYNFVILNAFPYNAGHLMVVPFRHTSALEELPEEERNEHYRLVCRAVAILKNEYKPEGFNIGMNLGRVGGAGIDKHIHTHIVPRWNGDTNFMPVIGQTKVQNEAPADTYRRLKPCFQSV</sequence>
<dbReference type="Gene3D" id="3.30.428.10">
    <property type="entry name" value="HIT-like"/>
    <property type="match status" value="1"/>
</dbReference>
<dbReference type="InterPro" id="IPR036265">
    <property type="entry name" value="HIT-like_sf"/>
</dbReference>
<dbReference type="SUPFAM" id="SSF54197">
    <property type="entry name" value="HIT-like"/>
    <property type="match status" value="1"/>
</dbReference>
<dbReference type="RefSeq" id="WP_058292881.1">
    <property type="nucleotide sequence ID" value="NZ_JGYD01000027.1"/>
</dbReference>
<dbReference type="PANTHER" id="PTHR42997:SF1">
    <property type="entry name" value="AP-4-A PHOSPHORYLASE"/>
    <property type="match status" value="1"/>
</dbReference>
<feature type="binding site" evidence="3">
    <location>
        <position position="52"/>
    </location>
    <ligand>
        <name>substrate</name>
    </ligand>
</feature>
<dbReference type="InterPro" id="IPR039383">
    <property type="entry name" value="FHIT"/>
</dbReference>
<dbReference type="GO" id="GO:0016787">
    <property type="term" value="F:hydrolase activity"/>
    <property type="evidence" value="ECO:0007669"/>
    <property type="project" value="UniProtKB-KW"/>
</dbReference>